<accession>A0A976UE95</accession>
<protein>
    <submittedName>
        <fullName evidence="1">Uncharacterized protein</fullName>
    </submittedName>
</protein>
<evidence type="ECO:0000313" key="2">
    <source>
        <dbReference type="Proteomes" id="UP001060371"/>
    </source>
</evidence>
<reference evidence="1" key="1">
    <citation type="submission" date="2022-07" db="EMBL/GenBank/DDBJ databases">
        <authorList>
            <person name="Adams L.M."/>
            <person name="Freeman R.E."/>
            <person name="Laschanzky S.A."/>
            <person name="Martinez L.Angel."/>
            <person name="Morben M.S."/>
            <person name="Bowder D.M."/>
            <person name="Doyle E.L."/>
            <person name="Butela K.A."/>
            <person name="Garlena R.A."/>
            <person name="Russell D.A."/>
            <person name="Jacobs-Sera D."/>
            <person name="Hatfull G.F."/>
        </authorList>
    </citation>
    <scope>NUCLEOTIDE SEQUENCE</scope>
</reference>
<evidence type="ECO:0000313" key="1">
    <source>
        <dbReference type="EMBL" id="UVG35043.1"/>
    </source>
</evidence>
<proteinExistence type="predicted"/>
<organism evidence="1 2">
    <name type="scientific">Gordonia phage ViaConlectus</name>
    <dbReference type="NCBI Taxonomy" id="2972515"/>
    <lineage>
        <taxon>Viruses</taxon>
        <taxon>Duplodnaviria</taxon>
        <taxon>Heunggongvirae</taxon>
        <taxon>Uroviricota</taxon>
        <taxon>Caudoviricetes</taxon>
        <taxon>Stackebrandtviridae</taxon>
        <taxon>Schenleyvirinae</taxon>
        <taxon>Zitchvirus</taxon>
        <taxon>Zitchvirus viaconlectus</taxon>
    </lineage>
</organism>
<gene>
    <name evidence="1" type="primary">81</name>
    <name evidence="1" type="ORF">SEA_VIACONLECTUS_81</name>
</gene>
<name>A0A976UE95_9CAUD</name>
<sequence>MAATYTCDQCGKVLPDLTKTYGVRIELPDITEPGSEWRVGWRQALMFCTQGCVRAYISSWTDFGGRQ</sequence>
<keyword evidence="2" id="KW-1185">Reference proteome</keyword>
<dbReference type="Proteomes" id="UP001060371">
    <property type="component" value="Segment"/>
</dbReference>
<dbReference type="EMBL" id="OP068342">
    <property type="protein sequence ID" value="UVG35043.1"/>
    <property type="molecule type" value="Genomic_DNA"/>
</dbReference>